<protein>
    <submittedName>
        <fullName evidence="1">F-box protein</fullName>
    </submittedName>
</protein>
<name>A0A183I8Y8_9BILA</name>
<reference evidence="1" key="1">
    <citation type="submission" date="2016-06" db="UniProtKB">
        <authorList>
            <consortium name="WormBaseParasite"/>
        </authorList>
    </citation>
    <scope>IDENTIFICATION</scope>
</reference>
<sequence>LLNGCSGIRRNSTASIERSLEFLACFGAKRCLPPAGVECVGGVRSGKMKRRILGGVDQRLGNVACVLQGLRINNVDQLKRWWCSLLSSDALPKPSRPPVTTLEVH</sequence>
<organism evidence="1">
    <name type="scientific">Soboliphyme baturini</name>
    <dbReference type="NCBI Taxonomy" id="241478"/>
    <lineage>
        <taxon>Eukaryota</taxon>
        <taxon>Metazoa</taxon>
        <taxon>Ecdysozoa</taxon>
        <taxon>Nematoda</taxon>
        <taxon>Enoplea</taxon>
        <taxon>Dorylaimia</taxon>
        <taxon>Dioctophymatida</taxon>
        <taxon>Dioctophymatoidea</taxon>
        <taxon>Soboliphymatidae</taxon>
        <taxon>Soboliphyme</taxon>
    </lineage>
</organism>
<dbReference type="WBParaSite" id="SBAD_0000009001-mRNA-1">
    <property type="protein sequence ID" value="SBAD_0000009001-mRNA-1"/>
    <property type="gene ID" value="SBAD_0000009001"/>
</dbReference>
<evidence type="ECO:0000313" key="1">
    <source>
        <dbReference type="WBParaSite" id="SBAD_0000009001-mRNA-1"/>
    </source>
</evidence>
<accession>A0A183I8Y8</accession>
<proteinExistence type="predicted"/>
<dbReference type="AlphaFoldDB" id="A0A183I8Y8"/>